<dbReference type="OrthoDB" id="7432168at2"/>
<name>A0A418YS33_9SPHN</name>
<gene>
    <name evidence="2" type="ORF">D0Z70_11655</name>
</gene>
<dbReference type="Proteomes" id="UP000283469">
    <property type="component" value="Unassembled WGS sequence"/>
</dbReference>
<sequence>MNRALILRLHRIIGLAMAAFLLMQALSGAMLVYRGPLARLIDPVAMTSGGVGPEISVGATVVQANRSAAGFTVTRLFAPDVDGATWFAQLGNRDGALRYASVDPAGGAVTRSGSVFAFPVEAALHIHYRLMAGKVGMAVIVLNGIALLAMLASGLAYWWPKRGKMGKALAIRWTLSARLVLRQCHRTAGVVLSAILLFVATTGLLLAVPELLGGGAASAPSAASAAAIDRSLTLAQTAFPDAALRDLRIEDDRLIVNFHAPERNARAIHRVIVTLAQPRIVSAIRADNNKALWITVLPLHAGDAFGAVGKALLLIVALALTALCISGPLMWWQVQRARRPAPARKSVS</sequence>
<dbReference type="InterPro" id="IPR005625">
    <property type="entry name" value="PepSY-ass_TM"/>
</dbReference>
<evidence type="ECO:0000313" key="2">
    <source>
        <dbReference type="EMBL" id="RJG54554.1"/>
    </source>
</evidence>
<evidence type="ECO:0000313" key="3">
    <source>
        <dbReference type="Proteomes" id="UP000283469"/>
    </source>
</evidence>
<feature type="transmembrane region" description="Helical" evidence="1">
    <location>
        <begin position="135"/>
        <end position="159"/>
    </location>
</feature>
<feature type="transmembrane region" description="Helical" evidence="1">
    <location>
        <begin position="311"/>
        <end position="332"/>
    </location>
</feature>
<evidence type="ECO:0000256" key="1">
    <source>
        <dbReference type="SAM" id="Phobius"/>
    </source>
</evidence>
<keyword evidence="3" id="KW-1185">Reference proteome</keyword>
<accession>A0A418YS33</accession>
<dbReference type="Pfam" id="PF03929">
    <property type="entry name" value="PepSY_TM"/>
    <property type="match status" value="1"/>
</dbReference>
<dbReference type="AlphaFoldDB" id="A0A418YS33"/>
<dbReference type="RefSeq" id="WP_119746572.1">
    <property type="nucleotide sequence ID" value="NZ_QVRA01000009.1"/>
</dbReference>
<feature type="transmembrane region" description="Helical" evidence="1">
    <location>
        <begin position="12"/>
        <end position="33"/>
    </location>
</feature>
<feature type="transmembrane region" description="Helical" evidence="1">
    <location>
        <begin position="188"/>
        <end position="208"/>
    </location>
</feature>
<comment type="caution">
    <text evidence="2">The sequence shown here is derived from an EMBL/GenBank/DDBJ whole genome shotgun (WGS) entry which is preliminary data.</text>
</comment>
<protein>
    <submittedName>
        <fullName evidence="2">Iron transporter</fullName>
    </submittedName>
</protein>
<keyword evidence="1" id="KW-0812">Transmembrane</keyword>
<dbReference type="PANTHER" id="PTHR34219">
    <property type="entry name" value="IRON-REGULATED INNER MEMBRANE PROTEIN-RELATED"/>
    <property type="match status" value="1"/>
</dbReference>
<dbReference type="EMBL" id="QVRA01000009">
    <property type="protein sequence ID" value="RJG54554.1"/>
    <property type="molecule type" value="Genomic_DNA"/>
</dbReference>
<proteinExistence type="predicted"/>
<keyword evidence="1" id="KW-1133">Transmembrane helix</keyword>
<reference evidence="2 3" key="1">
    <citation type="submission" date="2018-08" db="EMBL/GenBank/DDBJ databases">
        <title>Sphingobium sp. EO9.</title>
        <authorList>
            <person name="Park Y."/>
            <person name="Kim K.H."/>
            <person name="Jeon C.O."/>
        </authorList>
    </citation>
    <scope>NUCLEOTIDE SEQUENCE [LARGE SCALE GENOMIC DNA]</scope>
    <source>
        <strain evidence="2 3">EO9</strain>
    </source>
</reference>
<keyword evidence="1" id="KW-0472">Membrane</keyword>
<organism evidence="2 3">
    <name type="scientific">Sphingobium terrigena</name>
    <dbReference type="NCBI Taxonomy" id="2304063"/>
    <lineage>
        <taxon>Bacteria</taxon>
        <taxon>Pseudomonadati</taxon>
        <taxon>Pseudomonadota</taxon>
        <taxon>Alphaproteobacteria</taxon>
        <taxon>Sphingomonadales</taxon>
        <taxon>Sphingomonadaceae</taxon>
        <taxon>Sphingobium</taxon>
    </lineage>
</organism>